<dbReference type="PRINTS" id="PR00260">
    <property type="entry name" value="CHEMTRNSDUCR"/>
</dbReference>
<keyword evidence="5" id="KW-1133">Transmembrane helix</keyword>
<dbReference type="Gene3D" id="1.10.287.950">
    <property type="entry name" value="Methyl-accepting chemotaxis protein"/>
    <property type="match status" value="1"/>
</dbReference>
<dbReference type="FunFam" id="1.10.287.950:FF:000001">
    <property type="entry name" value="Methyl-accepting chemotaxis sensory transducer"/>
    <property type="match status" value="1"/>
</dbReference>
<gene>
    <name evidence="8" type="ORF">Ga0123461_0974</name>
</gene>
<evidence type="ECO:0000256" key="5">
    <source>
        <dbReference type="SAM" id="Phobius"/>
    </source>
</evidence>
<dbReference type="EMBL" id="CP018799">
    <property type="protein sequence ID" value="ATX79394.1"/>
    <property type="molecule type" value="Genomic_DNA"/>
</dbReference>
<feature type="domain" description="Methyl-accepting transducer" evidence="6">
    <location>
        <begin position="250"/>
        <end position="486"/>
    </location>
</feature>
<accession>A0A2K8L355</accession>
<dbReference type="InterPro" id="IPR013655">
    <property type="entry name" value="PAS_fold_3"/>
</dbReference>
<evidence type="ECO:0000313" key="9">
    <source>
        <dbReference type="Proteomes" id="UP000231701"/>
    </source>
</evidence>
<dbReference type="NCBIfam" id="TIGR00229">
    <property type="entry name" value="sensory_box"/>
    <property type="match status" value="1"/>
</dbReference>
<name>A0A2K8L355_MARES</name>
<dbReference type="CDD" id="cd00130">
    <property type="entry name" value="PAS"/>
    <property type="match status" value="1"/>
</dbReference>
<keyword evidence="9" id="KW-1185">Reference proteome</keyword>
<dbReference type="InterPro" id="IPR004089">
    <property type="entry name" value="MCPsignal_dom"/>
</dbReference>
<comment type="similarity">
    <text evidence="3">Belongs to the methyl-accepting chemotaxis (MCP) protein family.</text>
</comment>
<dbReference type="PANTHER" id="PTHR32089">
    <property type="entry name" value="METHYL-ACCEPTING CHEMOTAXIS PROTEIN MCPB"/>
    <property type="match status" value="1"/>
</dbReference>
<dbReference type="InterPro" id="IPR004090">
    <property type="entry name" value="Chemotax_Me-accpt_rcpt"/>
</dbReference>
<dbReference type="PROSITE" id="PS50112">
    <property type="entry name" value="PAS"/>
    <property type="match status" value="1"/>
</dbReference>
<sequence>MKKNLPVTQQEKEFDAKANILSTTNPKGVITYVNKDFIDISGFTNDELINKNHNVVRHPDMPELAFADLWATIKSGKSWMGVVKNRCKDGSHYWVNAFVTPIMKNGAIAEFQSIRSKPDRSLVKHAERFYKKINSGSLPWYFNIPVPGLKSRLVGAVALMLYAVLFHLVEGIEPDAAWQGLGMGVLMSAVMIYAISWPFTKLLAASRKVVDNKVMQYVYTGRRDDMGQIMLAMKLLEAEGGGIVGRLADSSEQIAGDSEQLRHAVDQSHQGLEAMFSETNLVATAMTEMTSSIQEVARNAQDASEAANNAHEQTSIGSQIVNEATGKINDLAALVEESAGVIRDLEKESDEISNILTLIREIATQTSLLALNATIESARAGEAGKGFAVVAYEVKTLATNTHEAIVEIENMISNLQGHSKSAAEKMVDGQKQALDTVEQSKKVAESLEAVASAVGMINNLNSQIATAVEEQGAAAEEINRSVLSIRNASESNMEASTETEASSSSLNNLAQELKGLADQFWDKRIEANSK</sequence>
<dbReference type="GO" id="GO:0016020">
    <property type="term" value="C:membrane"/>
    <property type="evidence" value="ECO:0007669"/>
    <property type="project" value="UniProtKB-SubCell"/>
</dbReference>
<dbReference type="RefSeq" id="WP_198507129.1">
    <property type="nucleotide sequence ID" value="NZ_CP018799.1"/>
</dbReference>
<dbReference type="SMART" id="SM00283">
    <property type="entry name" value="MA"/>
    <property type="match status" value="1"/>
</dbReference>
<comment type="subcellular location">
    <subcellularLocation>
        <location evidence="1">Membrane</location>
    </subcellularLocation>
</comment>
<dbReference type="SUPFAM" id="SSF55785">
    <property type="entry name" value="PYP-like sensor domain (PAS domain)"/>
    <property type="match status" value="1"/>
</dbReference>
<evidence type="ECO:0000256" key="1">
    <source>
        <dbReference type="ARBA" id="ARBA00004370"/>
    </source>
</evidence>
<evidence type="ECO:0000256" key="2">
    <source>
        <dbReference type="ARBA" id="ARBA00023224"/>
    </source>
</evidence>
<dbReference type="GO" id="GO:0006935">
    <property type="term" value="P:chemotaxis"/>
    <property type="evidence" value="ECO:0007669"/>
    <property type="project" value="InterPro"/>
</dbReference>
<dbReference type="GO" id="GO:0007165">
    <property type="term" value="P:signal transduction"/>
    <property type="evidence" value="ECO:0007669"/>
    <property type="project" value="UniProtKB-KW"/>
</dbReference>
<evidence type="ECO:0000259" key="6">
    <source>
        <dbReference type="PROSITE" id="PS50111"/>
    </source>
</evidence>
<dbReference type="AlphaFoldDB" id="A0A2K8L355"/>
<feature type="transmembrane region" description="Helical" evidence="5">
    <location>
        <begin position="153"/>
        <end position="169"/>
    </location>
</feature>
<reference evidence="8 9" key="1">
    <citation type="submission" date="2016-12" db="EMBL/GenBank/DDBJ databases">
        <title>Isolation and genomic insights into novel planktonic Zetaproteobacteria from stratified waters of the Chesapeake Bay.</title>
        <authorList>
            <person name="McAllister S.M."/>
            <person name="Kato S."/>
            <person name="Chan C.S."/>
            <person name="Chiu B.K."/>
            <person name="Field E.K."/>
        </authorList>
    </citation>
    <scope>NUCLEOTIDE SEQUENCE [LARGE SCALE GENOMIC DNA]</scope>
    <source>
        <strain evidence="8 9">CP-5</strain>
    </source>
</reference>
<protein>
    <submittedName>
        <fullName evidence="8">Methyl-accepting chemotaxis sensory transducer with Pas/Pac sensor</fullName>
    </submittedName>
</protein>
<feature type="transmembrane region" description="Helical" evidence="5">
    <location>
        <begin position="181"/>
        <end position="199"/>
    </location>
</feature>
<evidence type="ECO:0000256" key="3">
    <source>
        <dbReference type="ARBA" id="ARBA00029447"/>
    </source>
</evidence>
<evidence type="ECO:0000259" key="7">
    <source>
        <dbReference type="PROSITE" id="PS50112"/>
    </source>
</evidence>
<dbReference type="Pfam" id="PF08447">
    <property type="entry name" value="PAS_3"/>
    <property type="match status" value="1"/>
</dbReference>
<dbReference type="PROSITE" id="PS50111">
    <property type="entry name" value="CHEMOTAXIS_TRANSDUC_2"/>
    <property type="match status" value="1"/>
</dbReference>
<dbReference type="Gene3D" id="3.30.450.20">
    <property type="entry name" value="PAS domain"/>
    <property type="match status" value="1"/>
</dbReference>
<keyword evidence="5" id="KW-0472">Membrane</keyword>
<organism evidence="8 9">
    <name type="scientific">Mariprofundus aestuarium</name>
    <dbReference type="NCBI Taxonomy" id="1921086"/>
    <lineage>
        <taxon>Bacteria</taxon>
        <taxon>Pseudomonadati</taxon>
        <taxon>Pseudomonadota</taxon>
        <taxon>Candidatius Mariprofundia</taxon>
        <taxon>Mariprofundales</taxon>
        <taxon>Mariprofundaceae</taxon>
        <taxon>Mariprofundus</taxon>
    </lineage>
</organism>
<dbReference type="InterPro" id="IPR035965">
    <property type="entry name" value="PAS-like_dom_sf"/>
</dbReference>
<evidence type="ECO:0000313" key="8">
    <source>
        <dbReference type="EMBL" id="ATX79394.1"/>
    </source>
</evidence>
<proteinExistence type="inferred from homology"/>
<dbReference type="KEGG" id="maes:Ga0123461_0974"/>
<keyword evidence="2 4" id="KW-0807">Transducer</keyword>
<feature type="domain" description="PAS" evidence="7">
    <location>
        <begin position="25"/>
        <end position="60"/>
    </location>
</feature>
<dbReference type="Proteomes" id="UP000231701">
    <property type="component" value="Chromosome"/>
</dbReference>
<evidence type="ECO:0000256" key="4">
    <source>
        <dbReference type="PROSITE-ProRule" id="PRU00284"/>
    </source>
</evidence>
<dbReference type="InterPro" id="IPR000014">
    <property type="entry name" value="PAS"/>
</dbReference>
<dbReference type="GO" id="GO:0004888">
    <property type="term" value="F:transmembrane signaling receptor activity"/>
    <property type="evidence" value="ECO:0007669"/>
    <property type="project" value="InterPro"/>
</dbReference>
<dbReference type="Pfam" id="PF00015">
    <property type="entry name" value="MCPsignal"/>
    <property type="match status" value="1"/>
</dbReference>
<dbReference type="SUPFAM" id="SSF58104">
    <property type="entry name" value="Methyl-accepting chemotaxis protein (MCP) signaling domain"/>
    <property type="match status" value="1"/>
</dbReference>
<dbReference type="CDD" id="cd11386">
    <property type="entry name" value="MCP_signal"/>
    <property type="match status" value="1"/>
</dbReference>
<dbReference type="PANTHER" id="PTHR32089:SF112">
    <property type="entry name" value="LYSOZYME-LIKE PROTEIN-RELATED"/>
    <property type="match status" value="1"/>
</dbReference>
<keyword evidence="5" id="KW-0812">Transmembrane</keyword>